<evidence type="ECO:0000313" key="2">
    <source>
        <dbReference type="EMBL" id="CAL5010909.1"/>
    </source>
</evidence>
<dbReference type="InterPro" id="IPR050620">
    <property type="entry name" value="Thioredoxin_H-type-like"/>
</dbReference>
<accession>A0ABC9BZ84</accession>
<feature type="domain" description="Thioredoxin" evidence="1">
    <location>
        <begin position="3"/>
        <end position="115"/>
    </location>
</feature>
<evidence type="ECO:0000313" key="3">
    <source>
        <dbReference type="Proteomes" id="UP001497457"/>
    </source>
</evidence>
<evidence type="ECO:0000259" key="1">
    <source>
        <dbReference type="PROSITE" id="PS51352"/>
    </source>
</evidence>
<dbReference type="PROSITE" id="PS51352">
    <property type="entry name" value="THIOREDOXIN_2"/>
    <property type="match status" value="1"/>
</dbReference>
<proteinExistence type="predicted"/>
<protein>
    <recommendedName>
        <fullName evidence="1">Thioredoxin domain-containing protein</fullName>
    </recommendedName>
</protein>
<dbReference type="CDD" id="cd02947">
    <property type="entry name" value="TRX_family"/>
    <property type="match status" value="1"/>
</dbReference>
<name>A0ABC9BZ84_9POAL</name>
<dbReference type="Proteomes" id="UP001497457">
    <property type="component" value="Chromosome 28b"/>
</dbReference>
<dbReference type="PANTHER" id="PTHR10438:SF387">
    <property type="entry name" value="OS09G0559600 PROTEIN"/>
    <property type="match status" value="1"/>
</dbReference>
<dbReference type="SUPFAM" id="SSF52833">
    <property type="entry name" value="Thioredoxin-like"/>
    <property type="match status" value="1"/>
</dbReference>
<sequence length="116" mass="13314">MSSAVVKPLNNYNEFRQAIEGYPNKKLVVLEFVGPNTYPWTCNHMKPFVETLARDHGDKVNFYELDADTTFKNLAMQLKVEALPTFLLVKDKNVKKRIVGTQKEELKQSIDDVVNP</sequence>
<dbReference type="Gene3D" id="3.40.30.10">
    <property type="entry name" value="Glutaredoxin"/>
    <property type="match status" value="1"/>
</dbReference>
<dbReference type="InterPro" id="IPR036249">
    <property type="entry name" value="Thioredoxin-like_sf"/>
</dbReference>
<reference evidence="2" key="1">
    <citation type="submission" date="2024-10" db="EMBL/GenBank/DDBJ databases">
        <authorList>
            <person name="Ryan C."/>
        </authorList>
    </citation>
    <scope>NUCLEOTIDE SEQUENCE [LARGE SCALE GENOMIC DNA]</scope>
</reference>
<dbReference type="AlphaFoldDB" id="A0ABC9BZ84"/>
<dbReference type="PANTHER" id="PTHR10438">
    <property type="entry name" value="THIOREDOXIN"/>
    <property type="match status" value="1"/>
</dbReference>
<organism evidence="2 3">
    <name type="scientific">Urochloa decumbens</name>
    <dbReference type="NCBI Taxonomy" id="240449"/>
    <lineage>
        <taxon>Eukaryota</taxon>
        <taxon>Viridiplantae</taxon>
        <taxon>Streptophyta</taxon>
        <taxon>Embryophyta</taxon>
        <taxon>Tracheophyta</taxon>
        <taxon>Spermatophyta</taxon>
        <taxon>Magnoliopsida</taxon>
        <taxon>Liliopsida</taxon>
        <taxon>Poales</taxon>
        <taxon>Poaceae</taxon>
        <taxon>PACMAD clade</taxon>
        <taxon>Panicoideae</taxon>
        <taxon>Panicodae</taxon>
        <taxon>Paniceae</taxon>
        <taxon>Melinidinae</taxon>
        <taxon>Urochloa</taxon>
    </lineage>
</organism>
<gene>
    <name evidence="2" type="ORF">URODEC1_LOCUS70204</name>
</gene>
<dbReference type="InterPro" id="IPR013766">
    <property type="entry name" value="Thioredoxin_domain"/>
</dbReference>
<dbReference type="Pfam" id="PF00085">
    <property type="entry name" value="Thioredoxin"/>
    <property type="match status" value="1"/>
</dbReference>
<dbReference type="EMBL" id="OZ075138">
    <property type="protein sequence ID" value="CAL5010909.1"/>
    <property type="molecule type" value="Genomic_DNA"/>
</dbReference>
<keyword evidence="3" id="KW-1185">Reference proteome</keyword>